<keyword evidence="3" id="KW-0511">Multifunctional enzyme</keyword>
<dbReference type="Pfam" id="PF02441">
    <property type="entry name" value="Flavoprotein"/>
    <property type="match status" value="1"/>
</dbReference>
<name>A0A7C3ILQ9_9CREN</name>
<dbReference type="InterPro" id="IPR035929">
    <property type="entry name" value="CoaB-like_sf"/>
</dbReference>
<feature type="binding site" evidence="3">
    <location>
        <position position="322"/>
    </location>
    <ligand>
        <name>CTP</name>
        <dbReference type="ChEBI" id="CHEBI:37563"/>
    </ligand>
</feature>
<organism evidence="6">
    <name type="scientific">Candidatus Methanomethylicus mesodigestus</name>
    <dbReference type="NCBI Taxonomy" id="1867258"/>
    <lineage>
        <taxon>Archaea</taxon>
        <taxon>Thermoproteota</taxon>
        <taxon>Methanosuratincolia</taxon>
        <taxon>Candidatus Methanomethylicales</taxon>
        <taxon>Candidatus Methanomethylicaceae</taxon>
        <taxon>Candidatus Methanomethylicus</taxon>
    </lineage>
</organism>
<dbReference type="AlphaFoldDB" id="A0A7C3ILQ9"/>
<protein>
    <recommendedName>
        <fullName evidence="3">Coenzyme A biosynthesis bifunctional protein CoaBC</fullName>
    </recommendedName>
    <alternativeName>
        <fullName evidence="3">DNA/pantothenate metabolism flavoprotein</fullName>
    </alternativeName>
    <alternativeName>
        <fullName evidence="3">Phosphopantothenoylcysteine synthetase/decarboxylase</fullName>
        <shortName evidence="3">PPCS-PPCDC</shortName>
    </alternativeName>
    <domain>
        <recommendedName>
            <fullName evidence="3">Phosphopantothenoylcysteine decarboxylase</fullName>
            <shortName evidence="3">PPC decarboxylase</shortName>
            <shortName evidence="3">PPC-DC</shortName>
            <ecNumber evidence="3">4.1.1.36</ecNumber>
        </recommendedName>
        <alternativeName>
            <fullName evidence="3">CoaC</fullName>
        </alternativeName>
    </domain>
    <domain>
        <recommendedName>
            <fullName evidence="3">Phosphopantothenate--cysteine ligase</fullName>
            <ecNumber evidence="3">6.3.2.5</ecNumber>
        </recommendedName>
        <alternativeName>
            <fullName evidence="3">CoaB</fullName>
        </alternativeName>
        <alternativeName>
            <fullName evidence="3">Phosphopantothenoylcysteine synthetase</fullName>
            <shortName evidence="3">PPC synthetase</shortName>
            <shortName evidence="3">PPC-S</shortName>
        </alternativeName>
    </domain>
</protein>
<dbReference type="InterPro" id="IPR007085">
    <property type="entry name" value="DNA/pantothenate-metab_flavo_C"/>
</dbReference>
<comment type="cofactor">
    <cofactor evidence="3">
        <name>Mg(2+)</name>
        <dbReference type="ChEBI" id="CHEBI:18420"/>
    </cofactor>
</comment>
<feature type="region of interest" description="Phosphopantothenate--cysteine ligase" evidence="3">
    <location>
        <begin position="231"/>
        <end position="451"/>
    </location>
</feature>
<keyword evidence="3" id="KW-0288">FMN</keyword>
<evidence type="ECO:0000256" key="2">
    <source>
        <dbReference type="ARBA" id="ARBA00023239"/>
    </source>
</evidence>
<comment type="cofactor">
    <cofactor evidence="3">
        <name>FMN</name>
        <dbReference type="ChEBI" id="CHEBI:58210"/>
    </cofactor>
    <text evidence="3">Binds 1 FMN per subunit.</text>
</comment>
<feature type="binding site" evidence="3">
    <location>
        <position position="331"/>
    </location>
    <ligand>
        <name>CTP</name>
        <dbReference type="ChEBI" id="CHEBI:37563"/>
    </ligand>
</feature>
<feature type="domain" description="Flavoprotein" evidence="4">
    <location>
        <begin position="51"/>
        <end position="219"/>
    </location>
</feature>
<dbReference type="SUPFAM" id="SSF102645">
    <property type="entry name" value="CoaB-like"/>
    <property type="match status" value="1"/>
</dbReference>
<dbReference type="InterPro" id="IPR036551">
    <property type="entry name" value="Flavin_trans-like"/>
</dbReference>
<dbReference type="EC" id="6.3.2.5" evidence="3"/>
<evidence type="ECO:0000313" key="6">
    <source>
        <dbReference type="EMBL" id="HFK20671.1"/>
    </source>
</evidence>
<comment type="caution">
    <text evidence="6">The sequence shown here is derived from an EMBL/GenBank/DDBJ whole genome shotgun (WGS) entry which is preliminary data.</text>
</comment>
<dbReference type="GO" id="GO:0046872">
    <property type="term" value="F:metal ion binding"/>
    <property type="evidence" value="ECO:0007669"/>
    <property type="project" value="UniProtKB-KW"/>
</dbReference>
<dbReference type="GO" id="GO:0015941">
    <property type="term" value="P:pantothenate catabolic process"/>
    <property type="evidence" value="ECO:0007669"/>
    <property type="project" value="InterPro"/>
</dbReference>
<dbReference type="PANTHER" id="PTHR14359:SF6">
    <property type="entry name" value="PHOSPHOPANTOTHENOYLCYSTEINE DECARBOXYLASE"/>
    <property type="match status" value="1"/>
</dbReference>
<comment type="similarity">
    <text evidence="3">In the N-terminal section; belongs to the HFCD (homo-oligomeric flavin containing Cys decarboxylase) superfamily.</text>
</comment>
<comment type="catalytic activity">
    <reaction evidence="3">
        <text>N-[(R)-4-phosphopantothenoyl]-L-cysteine + H(+) = (R)-4'-phosphopantetheine + CO2</text>
        <dbReference type="Rhea" id="RHEA:16793"/>
        <dbReference type="ChEBI" id="CHEBI:15378"/>
        <dbReference type="ChEBI" id="CHEBI:16526"/>
        <dbReference type="ChEBI" id="CHEBI:59458"/>
        <dbReference type="ChEBI" id="CHEBI:61723"/>
        <dbReference type="EC" id="4.1.1.36"/>
    </reaction>
</comment>
<dbReference type="InterPro" id="IPR003382">
    <property type="entry name" value="Flavoprotein"/>
</dbReference>
<dbReference type="SUPFAM" id="SSF52507">
    <property type="entry name" value="Homo-oligomeric flavin-containing Cys decarboxylases, HFCD"/>
    <property type="match status" value="1"/>
</dbReference>
<evidence type="ECO:0000259" key="5">
    <source>
        <dbReference type="Pfam" id="PF04127"/>
    </source>
</evidence>
<proteinExistence type="inferred from homology"/>
<dbReference type="Pfam" id="PF04127">
    <property type="entry name" value="DFP"/>
    <property type="match status" value="1"/>
</dbReference>
<keyword evidence="3" id="KW-0460">Magnesium</keyword>
<dbReference type="NCBIfam" id="TIGR00521">
    <property type="entry name" value="coaBC_dfp"/>
    <property type="match status" value="1"/>
</dbReference>
<comment type="catalytic activity">
    <reaction evidence="3">
        <text>(R)-4'-phosphopantothenate + L-cysteine + CTP = N-[(R)-4-phosphopantothenoyl]-L-cysteine + CMP + diphosphate + H(+)</text>
        <dbReference type="Rhea" id="RHEA:19397"/>
        <dbReference type="ChEBI" id="CHEBI:10986"/>
        <dbReference type="ChEBI" id="CHEBI:15378"/>
        <dbReference type="ChEBI" id="CHEBI:33019"/>
        <dbReference type="ChEBI" id="CHEBI:35235"/>
        <dbReference type="ChEBI" id="CHEBI:37563"/>
        <dbReference type="ChEBI" id="CHEBI:59458"/>
        <dbReference type="ChEBI" id="CHEBI:60377"/>
        <dbReference type="EC" id="6.3.2.5"/>
    </reaction>
</comment>
<comment type="caution">
    <text evidence="3">Lacks conserved residue(s) required for the propagation of feature annotation.</text>
</comment>
<sequence>MSYVFNLINTFYGLYIHKLHKQQLDSHTSKVFKIHPSKDILGAKSRILEGKKVALGICGSVAASRAPELARDLMRNGAEVIAVMTEAACRLISPELMEWATGNPAVISLTGKIEHVQLGNGGEGSADVVLIAPATANTVGKIAHGIDDTPVTSLATTAIGAGLPVVVAPAMHETMFRHPAVSENLERLRSMGVRVVMPDLREGKAKLPENGVIVEAVVSALTKKSLAGVGVLVTAGPTRSHLDAVRYLTNSSSGRMGVEIAKEAAARGASVTLVAGSMSVPWLGEGIEVVSAPTTEEMLSSVVSRVSGGGADLLVLAAAPVDFSFSVRGGKASKFSSDSQVEARLEPLPKISREARKASPSLFIIGFKAEHGVSEEELISRAKGRLLDSGMDLIAANDLAREGSGFRVETNEVYLIDKGGLMGHFTTSPKREIARKILDAYEERRASIAGR</sequence>
<dbReference type="UniPathway" id="UPA00241"/>
<dbReference type="InterPro" id="IPR005252">
    <property type="entry name" value="CoaBC"/>
</dbReference>
<keyword evidence="2 3" id="KW-0456">Lyase</keyword>
<accession>A0A7C3ILQ9</accession>
<gene>
    <name evidence="3 6" type="primary">coaBC</name>
    <name evidence="6" type="ORF">ENS19_05235</name>
</gene>
<evidence type="ECO:0000256" key="3">
    <source>
        <dbReference type="HAMAP-Rule" id="MF_02225"/>
    </source>
</evidence>
<comment type="similarity">
    <text evidence="3">In the C-terminal section; belongs to the PPC synthetase family.</text>
</comment>
<feature type="domain" description="DNA/pantothenate metabolism flavoprotein C-terminal" evidence="5">
    <location>
        <begin position="226"/>
        <end position="440"/>
    </location>
</feature>
<keyword evidence="3" id="KW-0479">Metal-binding</keyword>
<feature type="binding site" evidence="3">
    <location>
        <position position="367"/>
    </location>
    <ligand>
        <name>CTP</name>
        <dbReference type="ChEBI" id="CHEBI:37563"/>
    </ligand>
</feature>
<dbReference type="GO" id="GO:0004633">
    <property type="term" value="F:phosphopantothenoylcysteine decarboxylase activity"/>
    <property type="evidence" value="ECO:0007669"/>
    <property type="project" value="UniProtKB-UniRule"/>
</dbReference>
<evidence type="ECO:0000259" key="4">
    <source>
        <dbReference type="Pfam" id="PF02441"/>
    </source>
</evidence>
<dbReference type="EC" id="4.1.1.36" evidence="3"/>
<comment type="pathway">
    <text evidence="3">Cofactor biosynthesis; coenzyme A biosynthesis.</text>
</comment>
<comment type="function">
    <text evidence="3">Catalyzes two sequential steps in the biosynthesis of coenzyme A. In the first step cysteine is conjugated to 4'-phosphopantothenate to form 4-phosphopantothenoylcysteine. In the second step the latter compound is decarboxylated to form 4'-phosphopantotheine.</text>
</comment>
<dbReference type="GO" id="GO:0010181">
    <property type="term" value="F:FMN binding"/>
    <property type="evidence" value="ECO:0007669"/>
    <property type="project" value="UniProtKB-UniRule"/>
</dbReference>
<dbReference type="GO" id="GO:0015937">
    <property type="term" value="P:coenzyme A biosynthetic process"/>
    <property type="evidence" value="ECO:0007669"/>
    <property type="project" value="UniProtKB-UniRule"/>
</dbReference>
<reference evidence="6" key="1">
    <citation type="journal article" date="2020" name="mSystems">
        <title>Genome- and Community-Level Interaction Insights into Carbon Utilization and Element Cycling Functions of Hydrothermarchaeota in Hydrothermal Sediment.</title>
        <authorList>
            <person name="Zhou Z."/>
            <person name="Liu Y."/>
            <person name="Xu W."/>
            <person name="Pan J."/>
            <person name="Luo Z.H."/>
            <person name="Li M."/>
        </authorList>
    </citation>
    <scope>NUCLEOTIDE SEQUENCE [LARGE SCALE GENOMIC DNA]</scope>
    <source>
        <strain evidence="6">SpSt-468</strain>
    </source>
</reference>
<evidence type="ECO:0000256" key="1">
    <source>
        <dbReference type="ARBA" id="ARBA00022793"/>
    </source>
</evidence>
<keyword evidence="3" id="KW-0285">Flavoprotein</keyword>
<dbReference type="Gene3D" id="3.40.50.1950">
    <property type="entry name" value="Flavin prenyltransferase-like"/>
    <property type="match status" value="1"/>
</dbReference>
<dbReference type="GO" id="GO:0004632">
    <property type="term" value="F:phosphopantothenate--cysteine ligase activity"/>
    <property type="evidence" value="ECO:0007669"/>
    <property type="project" value="UniProtKB-UniRule"/>
</dbReference>
<keyword evidence="3 6" id="KW-0436">Ligase</keyword>
<dbReference type="EMBL" id="DSTX01000009">
    <property type="protein sequence ID" value="HFK20671.1"/>
    <property type="molecule type" value="Genomic_DNA"/>
</dbReference>
<keyword evidence="1 3" id="KW-0210">Decarboxylase</keyword>
<dbReference type="HAMAP" id="MF_02225">
    <property type="entry name" value="CoaBC"/>
    <property type="match status" value="1"/>
</dbReference>
<dbReference type="PANTHER" id="PTHR14359">
    <property type="entry name" value="HOMO-OLIGOMERIC FLAVIN CONTAINING CYS DECARBOXYLASE FAMILY"/>
    <property type="match status" value="1"/>
</dbReference>
<dbReference type="Gene3D" id="3.40.50.10300">
    <property type="entry name" value="CoaB-like"/>
    <property type="match status" value="1"/>
</dbReference>
<dbReference type="GO" id="GO:0071513">
    <property type="term" value="C:phosphopantothenoylcysteine decarboxylase complex"/>
    <property type="evidence" value="ECO:0007669"/>
    <property type="project" value="TreeGrafter"/>
</dbReference>
<feature type="region of interest" description="Phosphopantothenoylcysteine decarboxylase" evidence="3">
    <location>
        <begin position="1"/>
        <end position="230"/>
    </location>
</feature>